<evidence type="ECO:0000313" key="2">
    <source>
        <dbReference type="EMBL" id="KDN60822.1"/>
    </source>
</evidence>
<feature type="region of interest" description="Disordered" evidence="1">
    <location>
        <begin position="1"/>
        <end position="29"/>
    </location>
</feature>
<accession>A0A066WVX7</accession>
<reference evidence="3" key="1">
    <citation type="journal article" date="2014" name="Genome Announc.">
        <title>Draft genome sequence of Colletotrichum sublineola, a destructive pathogen of cultivated sorghum.</title>
        <authorList>
            <person name="Baroncelli R."/>
            <person name="Sanz-Martin J.M."/>
            <person name="Rech G.E."/>
            <person name="Sukno S.A."/>
            <person name="Thon M.R."/>
        </authorList>
    </citation>
    <scope>NUCLEOTIDE SEQUENCE [LARGE SCALE GENOMIC DNA]</scope>
    <source>
        <strain evidence="3">TX430BB</strain>
    </source>
</reference>
<comment type="caution">
    <text evidence="2">The sequence shown here is derived from an EMBL/GenBank/DDBJ whole genome shotgun (WGS) entry which is preliminary data.</text>
</comment>
<sequence length="375" mass="40551">MNGSAQHAAQTARGSHAGGDSASEEVQVDPDGDLVLRAGQQTGLPERSFRVCANALRRSSQVWKKMLFGPFKESKPAFGTWLVHLPDDDPDALEIVLNIIHANFPLVPAAPSLAELYEIFQMANKYDMVPALKPWANAWLDVAESCAAATDGESMAALTYVAWELGQVELHRKMMKELLLYSTIDADGRMVTADGVVLDDFDPIGPPGLLGKPFIIGSNPAMENPALTIHISGFLRRQQQDIFNTLPSQLNTVIAELTTGPGCCVDKKASSDEKADCNDIILGSLVRGMAKTRGSISLTMWGREGESVAKFASTIRAIAEGISTHEEHGAKCSPAPKIVAALNKFTRGRIVKLTKMSVDKMEVRRGEVGLDKPRS</sequence>
<gene>
    <name evidence="2" type="ORF">CSUB01_08134</name>
</gene>
<dbReference type="OrthoDB" id="5275938at2759"/>
<evidence type="ECO:0000313" key="3">
    <source>
        <dbReference type="Proteomes" id="UP000027238"/>
    </source>
</evidence>
<dbReference type="InterPro" id="IPR011333">
    <property type="entry name" value="SKP1/BTB/POZ_sf"/>
</dbReference>
<dbReference type="STRING" id="1173701.A0A066WVX7"/>
<feature type="compositionally biased region" description="Polar residues" evidence="1">
    <location>
        <begin position="1"/>
        <end position="13"/>
    </location>
</feature>
<organism evidence="2 3">
    <name type="scientific">Colletotrichum sublineola</name>
    <name type="common">Sorghum anthracnose fungus</name>
    <dbReference type="NCBI Taxonomy" id="1173701"/>
    <lineage>
        <taxon>Eukaryota</taxon>
        <taxon>Fungi</taxon>
        <taxon>Dikarya</taxon>
        <taxon>Ascomycota</taxon>
        <taxon>Pezizomycotina</taxon>
        <taxon>Sordariomycetes</taxon>
        <taxon>Hypocreomycetidae</taxon>
        <taxon>Glomerellales</taxon>
        <taxon>Glomerellaceae</taxon>
        <taxon>Colletotrichum</taxon>
        <taxon>Colletotrichum graminicola species complex</taxon>
    </lineage>
</organism>
<dbReference type="eggNOG" id="ENOG502RS6N">
    <property type="taxonomic scope" value="Eukaryota"/>
</dbReference>
<dbReference type="AlphaFoldDB" id="A0A066WVX7"/>
<dbReference type="CDD" id="cd18186">
    <property type="entry name" value="BTB_POZ_ZBTB_KLHL-like"/>
    <property type="match status" value="1"/>
</dbReference>
<name>A0A066WVX7_COLSU</name>
<dbReference type="Gene3D" id="3.30.710.10">
    <property type="entry name" value="Potassium Channel Kv1.1, Chain A"/>
    <property type="match status" value="1"/>
</dbReference>
<evidence type="ECO:0008006" key="4">
    <source>
        <dbReference type="Google" id="ProtNLM"/>
    </source>
</evidence>
<keyword evidence="3" id="KW-1185">Reference proteome</keyword>
<dbReference type="EMBL" id="JMSE01001468">
    <property type="protein sequence ID" value="KDN60822.1"/>
    <property type="molecule type" value="Genomic_DNA"/>
</dbReference>
<dbReference type="OMA" id="RSFRVCA"/>
<dbReference type="SUPFAM" id="SSF54695">
    <property type="entry name" value="POZ domain"/>
    <property type="match status" value="1"/>
</dbReference>
<evidence type="ECO:0000256" key="1">
    <source>
        <dbReference type="SAM" id="MobiDB-lite"/>
    </source>
</evidence>
<dbReference type="HOGENOM" id="CLU_042420_3_1_1"/>
<protein>
    <recommendedName>
        <fullName evidence="4">BTB domain-containing protein</fullName>
    </recommendedName>
</protein>
<proteinExistence type="predicted"/>
<dbReference type="Proteomes" id="UP000027238">
    <property type="component" value="Unassembled WGS sequence"/>
</dbReference>